<dbReference type="PANTHER" id="PTHR13211:SF0">
    <property type="entry name" value="TELOMERASE CAJAL BODY PROTEIN 1"/>
    <property type="match status" value="1"/>
</dbReference>
<dbReference type="SMART" id="SM00320">
    <property type="entry name" value="WD40"/>
    <property type="match status" value="6"/>
</dbReference>
<name>A0A8S1DVN4_9INSE</name>
<protein>
    <recommendedName>
        <fullName evidence="2">WD repeat-containing protein 79</fullName>
    </recommendedName>
</protein>
<feature type="repeat" description="WD" evidence="3">
    <location>
        <begin position="299"/>
        <end position="341"/>
    </location>
</feature>
<dbReference type="AlphaFoldDB" id="A0A8S1DVN4"/>
<evidence type="ECO:0000313" key="6">
    <source>
        <dbReference type="Proteomes" id="UP000494165"/>
    </source>
</evidence>
<dbReference type="OrthoDB" id="239865at2759"/>
<dbReference type="SUPFAM" id="SSF50978">
    <property type="entry name" value="WD40 repeat-like"/>
    <property type="match status" value="1"/>
</dbReference>
<evidence type="ECO:0000256" key="1">
    <source>
        <dbReference type="ARBA" id="ARBA00038279"/>
    </source>
</evidence>
<dbReference type="InterPro" id="IPR001680">
    <property type="entry name" value="WD40_rpt"/>
</dbReference>
<dbReference type="InterPro" id="IPR051150">
    <property type="entry name" value="SWT21/TCAB1_mRNA_Telomere"/>
</dbReference>
<proteinExistence type="inferred from homology"/>
<sequence length="460" mass="50561">MDSTEKDNLMDTSEPPAELPEDAHDSSAESKTQPAGEEPIPSEEPETEALPVVSPDEPTPEVSSNEPEHVKAPAQPLTAFQVTEIAREDVPFKTTSVEQYLKGCKWAPDGTCILTNNSDNTLRIYNLPGFLYQESSSLPSEPDTIPQAVVIKEGGLIHDFCWYPQMSSMDAATCCLLSCSARCPVHLWDAFDGRLRASYSPIDRVDEVEGASSLAFAPDGQRFYCGSTHFVRLFDLGRPGRECEKRELKHHLQPSEYRQPGIVSAIAVSEANPKVYAVGSYRKSVGLYAEPDGELISLLHGHRGGITQLAFSADGTKLFSGARQDSEIICWDTRSPGRILAIMQRSVSTNQRVQFDVSRENLLFSANTSGLVTVYDLNEARGENCPVGVKKSWRASSDCVNGVSLHPSMPMVATTSGQRHFDLAGSDDEDDEPEDKECCLKMWWLTKETSDCDNNAQVDS</sequence>
<organism evidence="5 6">
    <name type="scientific">Cloeon dipterum</name>
    <dbReference type="NCBI Taxonomy" id="197152"/>
    <lineage>
        <taxon>Eukaryota</taxon>
        <taxon>Metazoa</taxon>
        <taxon>Ecdysozoa</taxon>
        <taxon>Arthropoda</taxon>
        <taxon>Hexapoda</taxon>
        <taxon>Insecta</taxon>
        <taxon>Pterygota</taxon>
        <taxon>Palaeoptera</taxon>
        <taxon>Ephemeroptera</taxon>
        <taxon>Pisciforma</taxon>
        <taxon>Baetidae</taxon>
        <taxon>Cloeon</taxon>
    </lineage>
</organism>
<evidence type="ECO:0000256" key="3">
    <source>
        <dbReference type="PROSITE-ProRule" id="PRU00221"/>
    </source>
</evidence>
<reference evidence="5 6" key="1">
    <citation type="submission" date="2020-04" db="EMBL/GenBank/DDBJ databases">
        <authorList>
            <person name="Alioto T."/>
            <person name="Alioto T."/>
            <person name="Gomez Garrido J."/>
        </authorList>
    </citation>
    <scope>NUCLEOTIDE SEQUENCE [LARGE SCALE GENOMIC DNA]</scope>
</reference>
<evidence type="ECO:0000256" key="2">
    <source>
        <dbReference type="ARBA" id="ARBA00041558"/>
    </source>
</evidence>
<dbReference type="GO" id="GO:0003723">
    <property type="term" value="F:RNA binding"/>
    <property type="evidence" value="ECO:0007669"/>
    <property type="project" value="TreeGrafter"/>
</dbReference>
<keyword evidence="3" id="KW-0853">WD repeat</keyword>
<evidence type="ECO:0000256" key="4">
    <source>
        <dbReference type="SAM" id="MobiDB-lite"/>
    </source>
</evidence>
<dbReference type="EMBL" id="CADEPI010000259">
    <property type="protein sequence ID" value="CAB3382191.1"/>
    <property type="molecule type" value="Genomic_DNA"/>
</dbReference>
<dbReference type="PROSITE" id="PS50082">
    <property type="entry name" value="WD_REPEATS_2"/>
    <property type="match status" value="1"/>
</dbReference>
<gene>
    <name evidence="5" type="ORF">CLODIP_2_CD12733</name>
</gene>
<dbReference type="InterPro" id="IPR015943">
    <property type="entry name" value="WD40/YVTN_repeat-like_dom_sf"/>
</dbReference>
<dbReference type="Pfam" id="PF00400">
    <property type="entry name" value="WD40"/>
    <property type="match status" value="2"/>
</dbReference>
<evidence type="ECO:0000313" key="5">
    <source>
        <dbReference type="EMBL" id="CAB3382191.1"/>
    </source>
</evidence>
<dbReference type="GO" id="GO:0015030">
    <property type="term" value="C:Cajal body"/>
    <property type="evidence" value="ECO:0007669"/>
    <property type="project" value="TreeGrafter"/>
</dbReference>
<keyword evidence="6" id="KW-1185">Reference proteome</keyword>
<feature type="region of interest" description="Disordered" evidence="4">
    <location>
        <begin position="1"/>
        <end position="76"/>
    </location>
</feature>
<dbReference type="InterPro" id="IPR036322">
    <property type="entry name" value="WD40_repeat_dom_sf"/>
</dbReference>
<dbReference type="Proteomes" id="UP000494165">
    <property type="component" value="Unassembled WGS sequence"/>
</dbReference>
<accession>A0A8S1DVN4</accession>
<dbReference type="PANTHER" id="PTHR13211">
    <property type="entry name" value="TELOMERASE CAJAL BODY PROTEIN 1"/>
    <property type="match status" value="1"/>
</dbReference>
<comment type="similarity">
    <text evidence="1">Belongs to the TCAB1 family.</text>
</comment>
<dbReference type="Gene3D" id="2.130.10.10">
    <property type="entry name" value="YVTN repeat-like/Quinoprotein amine dehydrogenase"/>
    <property type="match status" value="2"/>
</dbReference>
<comment type="caution">
    <text evidence="5">The sequence shown here is derived from an EMBL/GenBank/DDBJ whole genome shotgun (WGS) entry which is preliminary data.</text>
</comment>
<dbReference type="GO" id="GO:0030576">
    <property type="term" value="P:Cajal body organization"/>
    <property type="evidence" value="ECO:0007669"/>
    <property type="project" value="TreeGrafter"/>
</dbReference>